<dbReference type="InterPro" id="IPR051396">
    <property type="entry name" value="Bact_Antivir_Def_Nuclease"/>
</dbReference>
<dbReference type="EMBL" id="CP108057">
    <property type="protein sequence ID" value="WUO44376.1"/>
    <property type="molecule type" value="Genomic_DNA"/>
</dbReference>
<evidence type="ECO:0000313" key="3">
    <source>
        <dbReference type="EMBL" id="WUO44376.1"/>
    </source>
</evidence>
<keyword evidence="3" id="KW-0067">ATP-binding</keyword>
<accession>A0ABZ1RD57</accession>
<evidence type="ECO:0000313" key="4">
    <source>
        <dbReference type="Proteomes" id="UP001432075"/>
    </source>
</evidence>
<dbReference type="PANTHER" id="PTHR43581:SF4">
    <property type="entry name" value="ATP_GTP PHOSPHATASE"/>
    <property type="match status" value="1"/>
</dbReference>
<gene>
    <name evidence="3" type="ORF">OHU17_00260</name>
</gene>
<dbReference type="GO" id="GO:0005524">
    <property type="term" value="F:ATP binding"/>
    <property type="evidence" value="ECO:0007669"/>
    <property type="project" value="UniProtKB-KW"/>
</dbReference>
<dbReference type="InterPro" id="IPR027417">
    <property type="entry name" value="P-loop_NTPase"/>
</dbReference>
<name>A0ABZ1RD57_9ACTN</name>
<keyword evidence="4" id="KW-1185">Reference proteome</keyword>
<dbReference type="RefSeq" id="WP_328774831.1">
    <property type="nucleotide sequence ID" value="NZ_CP108057.1"/>
</dbReference>
<feature type="domain" description="ATPase AAA-type core" evidence="1">
    <location>
        <begin position="94"/>
        <end position="156"/>
    </location>
</feature>
<dbReference type="Gene3D" id="3.40.50.300">
    <property type="entry name" value="P-loop containing nucleotide triphosphate hydrolases"/>
    <property type="match status" value="1"/>
</dbReference>
<dbReference type="SUPFAM" id="SSF52540">
    <property type="entry name" value="P-loop containing nucleoside triphosphate hydrolases"/>
    <property type="match status" value="1"/>
</dbReference>
<proteinExistence type="predicted"/>
<reference evidence="3" key="1">
    <citation type="submission" date="2022-10" db="EMBL/GenBank/DDBJ databases">
        <title>The complete genomes of actinobacterial strains from the NBC collection.</title>
        <authorList>
            <person name="Joergensen T.S."/>
            <person name="Alvarez Arevalo M."/>
            <person name="Sterndorff E.B."/>
            <person name="Faurdal D."/>
            <person name="Vuksanovic O."/>
            <person name="Mourched A.-S."/>
            <person name="Charusanti P."/>
            <person name="Shaw S."/>
            <person name="Blin K."/>
            <person name="Weber T."/>
        </authorList>
    </citation>
    <scope>NUCLEOTIDE SEQUENCE</scope>
    <source>
        <strain evidence="3">NBC_00283</strain>
    </source>
</reference>
<dbReference type="InterPro" id="IPR003959">
    <property type="entry name" value="ATPase_AAA_core"/>
</dbReference>
<dbReference type="PANTHER" id="PTHR43581">
    <property type="entry name" value="ATP/GTP PHOSPHATASE"/>
    <property type="match status" value="1"/>
</dbReference>
<dbReference type="Pfam" id="PF20469">
    <property type="entry name" value="OLD-like_TOPRIM"/>
    <property type="match status" value="1"/>
</dbReference>
<dbReference type="Proteomes" id="UP001432075">
    <property type="component" value="Chromosome"/>
</dbReference>
<organism evidence="3 4">
    <name type="scientific">Streptomyces goshikiensis</name>
    <dbReference type="NCBI Taxonomy" id="1942"/>
    <lineage>
        <taxon>Bacteria</taxon>
        <taxon>Bacillati</taxon>
        <taxon>Actinomycetota</taxon>
        <taxon>Actinomycetes</taxon>
        <taxon>Kitasatosporales</taxon>
        <taxon>Streptomycetaceae</taxon>
        <taxon>Streptomyces</taxon>
    </lineage>
</organism>
<protein>
    <submittedName>
        <fullName evidence="3">ATP-binding protein</fullName>
    </submittedName>
</protein>
<evidence type="ECO:0000259" key="2">
    <source>
        <dbReference type="Pfam" id="PF20469"/>
    </source>
</evidence>
<feature type="domain" description="OLD protein-like TOPRIM" evidence="2">
    <location>
        <begin position="211"/>
        <end position="277"/>
    </location>
</feature>
<evidence type="ECO:0000259" key="1">
    <source>
        <dbReference type="Pfam" id="PF13304"/>
    </source>
</evidence>
<keyword evidence="3" id="KW-0547">Nucleotide-binding</keyword>
<dbReference type="Pfam" id="PF13304">
    <property type="entry name" value="AAA_21"/>
    <property type="match status" value="1"/>
</dbReference>
<sequence length="452" mass="49399">MLVTEQWTNSRLQVRAASERWDHAEPAADPVQFLYEDPALLRAFSAYTVEAFGEEIAVDWTVPGLQLRVGKTGMADVAPPSSDLVDAYRRLPDLSVQGDGFKSFVQILLHTMLRPTPVILIDEPEAFLHPPQARLLGRILAQMPGQTQVFVATHSADFLAGVLEARKSRDLCLVRLDRSSESPRARVLAPDTVTELLSTPLLRYSNIISGLFYDRVVLCESEGDCQFYAAAFDVTRDSAAAYENTLFLHTSGKARLADTARRLRQCGIPTAVIADLDFLNDHGTVKRAVSALGSDVTPLTADIKALNDHASGLRTFLTLASFRKELATVLTGSGNDPLTERMTDHINKMIKGSSGWGGLKKSGLNALSGEAYAAGERLLNATADLGLFLVACGELESWVRKISSSNKQNWLAEVFNSAEYLSPSAELQAFCKQIRNFLQQPVKETSDPTEGA</sequence>
<dbReference type="InterPro" id="IPR034139">
    <property type="entry name" value="TOPRIM_OLD"/>
</dbReference>